<name>A0A6A6MC28_HEVBR</name>
<evidence type="ECO:0000256" key="1">
    <source>
        <dbReference type="ARBA" id="ARBA00022737"/>
    </source>
</evidence>
<dbReference type="Proteomes" id="UP000467840">
    <property type="component" value="Chromosome 14"/>
</dbReference>
<dbReference type="InterPro" id="IPR046349">
    <property type="entry name" value="C1-like_sf"/>
</dbReference>
<dbReference type="InterPro" id="IPR004146">
    <property type="entry name" value="DC1"/>
</dbReference>
<evidence type="ECO:0000313" key="4">
    <source>
        <dbReference type="EMBL" id="KAF2310824.1"/>
    </source>
</evidence>
<gene>
    <name evidence="4" type="ORF">GH714_017462</name>
</gene>
<accession>A0A6A6MC28</accession>
<feature type="compositionally biased region" description="Polar residues" evidence="2">
    <location>
        <begin position="1"/>
        <end position="22"/>
    </location>
</feature>
<comment type="caution">
    <text evidence="4">The sequence shown here is derived from an EMBL/GenBank/DDBJ whole genome shotgun (WGS) entry which is preliminary data.</text>
</comment>
<feature type="region of interest" description="Disordered" evidence="2">
    <location>
        <begin position="1"/>
        <end position="33"/>
    </location>
</feature>
<proteinExistence type="predicted"/>
<keyword evidence="1" id="KW-0677">Repeat</keyword>
<feature type="domain" description="DC1" evidence="3">
    <location>
        <begin position="57"/>
        <end position="99"/>
    </location>
</feature>
<feature type="domain" description="DC1" evidence="3">
    <location>
        <begin position="111"/>
        <end position="157"/>
    </location>
</feature>
<organism evidence="4 5">
    <name type="scientific">Hevea brasiliensis</name>
    <name type="common">Para rubber tree</name>
    <name type="synonym">Siphonia brasiliensis</name>
    <dbReference type="NCBI Taxonomy" id="3981"/>
    <lineage>
        <taxon>Eukaryota</taxon>
        <taxon>Viridiplantae</taxon>
        <taxon>Streptophyta</taxon>
        <taxon>Embryophyta</taxon>
        <taxon>Tracheophyta</taxon>
        <taxon>Spermatophyta</taxon>
        <taxon>Magnoliopsida</taxon>
        <taxon>eudicotyledons</taxon>
        <taxon>Gunneridae</taxon>
        <taxon>Pentapetalae</taxon>
        <taxon>rosids</taxon>
        <taxon>fabids</taxon>
        <taxon>Malpighiales</taxon>
        <taxon>Euphorbiaceae</taxon>
        <taxon>Crotonoideae</taxon>
        <taxon>Micrandreae</taxon>
        <taxon>Hevea</taxon>
    </lineage>
</organism>
<evidence type="ECO:0000259" key="3">
    <source>
        <dbReference type="Pfam" id="PF03107"/>
    </source>
</evidence>
<dbReference type="PANTHER" id="PTHR47841:SF3">
    <property type="entry name" value="OS09G0492800 PROTEIN"/>
    <property type="match status" value="1"/>
</dbReference>
<feature type="domain" description="DC1" evidence="3">
    <location>
        <begin position="167"/>
        <end position="218"/>
    </location>
</feature>
<dbReference type="PANTHER" id="PTHR47841">
    <property type="entry name" value="DIACYLGLYCEROL KINASE THETA-LIKE-RELATED"/>
    <property type="match status" value="1"/>
</dbReference>
<evidence type="ECO:0000256" key="2">
    <source>
        <dbReference type="SAM" id="MobiDB-lite"/>
    </source>
</evidence>
<protein>
    <recommendedName>
        <fullName evidence="3">DC1 domain-containing protein</fullName>
    </recommendedName>
</protein>
<dbReference type="AlphaFoldDB" id="A0A6A6MC28"/>
<keyword evidence="5" id="KW-1185">Reference proteome</keyword>
<dbReference type="EMBL" id="JAAGAX010000006">
    <property type="protein sequence ID" value="KAF2310824.1"/>
    <property type="molecule type" value="Genomic_DNA"/>
</dbReference>
<sequence length="275" mass="30129">MNNKPLKNTTSLPLKNSTSMQFPNPPPQSPPHLPGSISLLDFLASNVVLGEEVYHFGHPHHVFHMVDVPEIFTCAGCNEKGSGKRFTCQQCDFKLHEFCGMVPEELKAHPLHMYHQSLFSSKPVKGGKSTCDVCGKPAKGYTFKCNACSYQMHPCCAILSNEINISVHPHPLRILHSVTTSVPNGDPGFVCGECNRAKRSGRVYRCTVCEYHLHAVCAKRMVNGLPANGKKKSSKLGTVARLASQVIIQLIGRLVQGLGEGFGEALIQSDPRGRR</sequence>
<reference evidence="4 5" key="1">
    <citation type="journal article" date="2020" name="Mol. Plant">
        <title>The Chromosome-Based Rubber Tree Genome Provides New Insights into Spurge Genome Evolution and Rubber Biosynthesis.</title>
        <authorList>
            <person name="Liu J."/>
            <person name="Shi C."/>
            <person name="Shi C.C."/>
            <person name="Li W."/>
            <person name="Zhang Q.J."/>
            <person name="Zhang Y."/>
            <person name="Li K."/>
            <person name="Lu H.F."/>
            <person name="Shi C."/>
            <person name="Zhu S.T."/>
            <person name="Xiao Z.Y."/>
            <person name="Nan H."/>
            <person name="Yue Y."/>
            <person name="Zhu X.G."/>
            <person name="Wu Y."/>
            <person name="Hong X.N."/>
            <person name="Fan G.Y."/>
            <person name="Tong Y."/>
            <person name="Zhang D."/>
            <person name="Mao C.L."/>
            <person name="Liu Y.L."/>
            <person name="Hao S.J."/>
            <person name="Liu W.Q."/>
            <person name="Lv M.Q."/>
            <person name="Zhang H.B."/>
            <person name="Liu Y."/>
            <person name="Hu-Tang G.R."/>
            <person name="Wang J.P."/>
            <person name="Wang J.H."/>
            <person name="Sun Y.H."/>
            <person name="Ni S.B."/>
            <person name="Chen W.B."/>
            <person name="Zhang X.C."/>
            <person name="Jiao Y.N."/>
            <person name="Eichler E.E."/>
            <person name="Li G.H."/>
            <person name="Liu X."/>
            <person name="Gao L.Z."/>
        </authorList>
    </citation>
    <scope>NUCLEOTIDE SEQUENCE [LARGE SCALE GENOMIC DNA]</scope>
    <source>
        <strain evidence="5">cv. GT1</strain>
        <tissue evidence="4">Leaf</tissue>
    </source>
</reference>
<evidence type="ECO:0000313" key="5">
    <source>
        <dbReference type="Proteomes" id="UP000467840"/>
    </source>
</evidence>
<dbReference type="SUPFAM" id="SSF57889">
    <property type="entry name" value="Cysteine-rich domain"/>
    <property type="match status" value="1"/>
</dbReference>
<feature type="compositionally biased region" description="Pro residues" evidence="2">
    <location>
        <begin position="23"/>
        <end position="33"/>
    </location>
</feature>
<dbReference type="Pfam" id="PF03107">
    <property type="entry name" value="C1_2"/>
    <property type="match status" value="3"/>
</dbReference>